<gene>
    <name evidence="1" type="ORF">Cni_G09158</name>
</gene>
<dbReference type="PANTHER" id="PTHR33240">
    <property type="entry name" value="OS08G0508500 PROTEIN"/>
    <property type="match status" value="1"/>
</dbReference>
<evidence type="ECO:0000313" key="1">
    <source>
        <dbReference type="EMBL" id="WOL00445.1"/>
    </source>
</evidence>
<keyword evidence="2" id="KW-1185">Reference proteome</keyword>
<proteinExistence type="predicted"/>
<dbReference type="EMBL" id="CP136892">
    <property type="protein sequence ID" value="WOL00445.1"/>
    <property type="molecule type" value="Genomic_DNA"/>
</dbReference>
<sequence length="105" mass="12095">MQLLRPPSGLERPKPLSIIDKSKRNLHDPAVISVIASDFLVWKVLVDQGSSANVMFYPTLEKMRINENSFHPYHRDLVGFSDERVNVRSYLWLTTTIGSPQERSR</sequence>
<organism evidence="1 2">
    <name type="scientific">Canna indica</name>
    <name type="common">Indian-shot</name>
    <dbReference type="NCBI Taxonomy" id="4628"/>
    <lineage>
        <taxon>Eukaryota</taxon>
        <taxon>Viridiplantae</taxon>
        <taxon>Streptophyta</taxon>
        <taxon>Embryophyta</taxon>
        <taxon>Tracheophyta</taxon>
        <taxon>Spermatophyta</taxon>
        <taxon>Magnoliopsida</taxon>
        <taxon>Liliopsida</taxon>
        <taxon>Zingiberales</taxon>
        <taxon>Cannaceae</taxon>
        <taxon>Canna</taxon>
    </lineage>
</organism>
<evidence type="ECO:0000313" key="2">
    <source>
        <dbReference type="Proteomes" id="UP001327560"/>
    </source>
</evidence>
<name>A0AAQ3K1U6_9LILI</name>
<accession>A0AAQ3K1U6</accession>
<reference evidence="1 2" key="1">
    <citation type="submission" date="2023-10" db="EMBL/GenBank/DDBJ databases">
        <title>Chromosome-scale genome assembly provides insights into flower coloration mechanisms of Canna indica.</title>
        <authorList>
            <person name="Li C."/>
        </authorList>
    </citation>
    <scope>NUCLEOTIDE SEQUENCE [LARGE SCALE GENOMIC DNA]</scope>
    <source>
        <tissue evidence="1">Flower</tissue>
    </source>
</reference>
<dbReference type="PANTHER" id="PTHR33240:SF15">
    <property type="entry name" value="GAG-PRO-LIKE PROTEIN"/>
    <property type="match status" value="1"/>
</dbReference>
<protein>
    <submittedName>
        <fullName evidence="1">Uncharacterized protein</fullName>
    </submittedName>
</protein>
<dbReference type="AlphaFoldDB" id="A0AAQ3K1U6"/>
<dbReference type="Proteomes" id="UP001327560">
    <property type="component" value="Chromosome 3"/>
</dbReference>